<dbReference type="PANTHER" id="PTHR34289:SF8">
    <property type="entry name" value="DUF819 DOMAIN-CONTAINING PROTEIN"/>
    <property type="match status" value="1"/>
</dbReference>
<evidence type="ECO:0000313" key="3">
    <source>
        <dbReference type="Proteomes" id="UP000557307"/>
    </source>
</evidence>
<accession>A0A840U6I3</accession>
<evidence type="ECO:0000313" key="2">
    <source>
        <dbReference type="EMBL" id="MBB5287429.1"/>
    </source>
</evidence>
<keyword evidence="1" id="KW-0812">Transmembrane</keyword>
<dbReference type="EMBL" id="JACHGF010000018">
    <property type="protein sequence ID" value="MBB5287429.1"/>
    <property type="molecule type" value="Genomic_DNA"/>
</dbReference>
<feature type="transmembrane region" description="Helical" evidence="1">
    <location>
        <begin position="37"/>
        <end position="56"/>
    </location>
</feature>
<feature type="transmembrane region" description="Helical" evidence="1">
    <location>
        <begin position="381"/>
        <end position="406"/>
    </location>
</feature>
<name>A0A840U6I3_9BACT</name>
<proteinExistence type="predicted"/>
<dbReference type="Pfam" id="PF05684">
    <property type="entry name" value="DUF819"/>
    <property type="match status" value="1"/>
</dbReference>
<feature type="transmembrane region" description="Helical" evidence="1">
    <location>
        <begin position="194"/>
        <end position="218"/>
    </location>
</feature>
<feature type="transmembrane region" description="Helical" evidence="1">
    <location>
        <begin position="257"/>
        <end position="275"/>
    </location>
</feature>
<keyword evidence="1" id="KW-1133">Transmembrane helix</keyword>
<feature type="transmembrane region" description="Helical" evidence="1">
    <location>
        <begin position="63"/>
        <end position="80"/>
    </location>
</feature>
<dbReference type="InterPro" id="IPR008537">
    <property type="entry name" value="DUF819"/>
</dbReference>
<dbReference type="PANTHER" id="PTHR34289">
    <property type="entry name" value="PROTEIN, PUTATIVE (DUF819)-RELATED"/>
    <property type="match status" value="1"/>
</dbReference>
<comment type="caution">
    <text evidence="2">The sequence shown here is derived from an EMBL/GenBank/DDBJ whole genome shotgun (WGS) entry which is preliminary data.</text>
</comment>
<dbReference type="AlphaFoldDB" id="A0A840U6I3"/>
<reference evidence="2 3" key="1">
    <citation type="submission" date="2020-08" db="EMBL/GenBank/DDBJ databases">
        <title>Genomic Encyclopedia of Type Strains, Phase IV (KMG-IV): sequencing the most valuable type-strain genomes for metagenomic binning, comparative biology and taxonomic classification.</title>
        <authorList>
            <person name="Goeker M."/>
        </authorList>
    </citation>
    <scope>NUCLEOTIDE SEQUENCE [LARGE SCALE GENOMIC DNA]</scope>
    <source>
        <strain evidence="2 3">DSM 105074</strain>
    </source>
</reference>
<feature type="transmembrane region" description="Helical" evidence="1">
    <location>
        <begin position="355"/>
        <end position="374"/>
    </location>
</feature>
<gene>
    <name evidence="2" type="ORF">HNQ92_005592</name>
</gene>
<sequence>MFSFLFLSASRYPAGFAILRLVLKYLLPNGMIQNDATVLGILMLVLGLIFYTAALPQRGWQRFYGVVPPLLLCYFIPGVLNSVGLINGATSQLYPVVSRYFLPACLVLFTLGMDWPSLRKLGPQAIIMMLIGTLGVVVGGPVALWLVGMVSPETVAGEGPEAVWRGLATIAGSWIGGGANQTALREVFSPSDRLFSQVVAVDVLVAELWMAALIYGAGYAARLDRRLRANASHIADVQQRLESIQLTNQRIPATRDLMYLGAVAFGATGLAHFLAEQLVPFLATHFPEAEKYSLTSSFFWIVALVTLMGIGLSLTPLRQLEHVGASRLGSVFLYVLVATIGMQMDLGAVADNPGLFAIGLVWMAVHAGVVIGMARVLKIPFFFAAVGSQANVGGSASAPVVAAAFHPSLAPVGVLLSIIGYAVGTYAGYLTALLMQWVSEGL</sequence>
<protein>
    <submittedName>
        <fullName evidence="2">Putative membrane protein</fullName>
    </submittedName>
</protein>
<organism evidence="2 3">
    <name type="scientific">Rhabdobacter roseus</name>
    <dbReference type="NCBI Taxonomy" id="1655419"/>
    <lineage>
        <taxon>Bacteria</taxon>
        <taxon>Pseudomonadati</taxon>
        <taxon>Bacteroidota</taxon>
        <taxon>Cytophagia</taxon>
        <taxon>Cytophagales</taxon>
        <taxon>Cytophagaceae</taxon>
        <taxon>Rhabdobacter</taxon>
    </lineage>
</organism>
<feature type="transmembrane region" description="Helical" evidence="1">
    <location>
        <begin position="412"/>
        <end position="435"/>
    </location>
</feature>
<dbReference type="Proteomes" id="UP000557307">
    <property type="component" value="Unassembled WGS sequence"/>
</dbReference>
<feature type="transmembrane region" description="Helical" evidence="1">
    <location>
        <begin position="125"/>
        <end position="147"/>
    </location>
</feature>
<evidence type="ECO:0000256" key="1">
    <source>
        <dbReference type="SAM" id="Phobius"/>
    </source>
</evidence>
<keyword evidence="1" id="KW-0472">Membrane</keyword>
<feature type="transmembrane region" description="Helical" evidence="1">
    <location>
        <begin position="295"/>
        <end position="317"/>
    </location>
</feature>
<feature type="transmembrane region" description="Helical" evidence="1">
    <location>
        <begin position="329"/>
        <end position="349"/>
    </location>
</feature>
<feature type="transmembrane region" description="Helical" evidence="1">
    <location>
        <begin position="100"/>
        <end position="118"/>
    </location>
</feature>
<keyword evidence="3" id="KW-1185">Reference proteome</keyword>